<feature type="compositionally biased region" description="Low complexity" evidence="10">
    <location>
        <begin position="119"/>
        <end position="133"/>
    </location>
</feature>
<feature type="compositionally biased region" description="Low complexity" evidence="10">
    <location>
        <begin position="86"/>
        <end position="98"/>
    </location>
</feature>
<keyword evidence="14" id="KW-1185">Reference proteome</keyword>
<evidence type="ECO:0000313" key="14">
    <source>
        <dbReference type="Proteomes" id="UP000037460"/>
    </source>
</evidence>
<feature type="domain" description="TRAF3-interacting protein 1 N-terminal" evidence="11">
    <location>
        <begin position="611"/>
        <end position="668"/>
    </location>
</feature>
<comment type="similarity">
    <text evidence="8">Belongs to the TRAF3IP1 family.</text>
</comment>
<dbReference type="Pfam" id="PF17749">
    <property type="entry name" value="MIP-T3_C"/>
    <property type="match status" value="1"/>
</dbReference>
<dbReference type="GO" id="GO:0070507">
    <property type="term" value="P:regulation of microtubule cytoskeleton organization"/>
    <property type="evidence" value="ECO:0007669"/>
    <property type="project" value="TreeGrafter"/>
</dbReference>
<dbReference type="Proteomes" id="UP000037460">
    <property type="component" value="Unassembled WGS sequence"/>
</dbReference>
<comment type="caution">
    <text evidence="13">The sequence shown here is derived from an EMBL/GenBank/DDBJ whole genome shotgun (WGS) entry which is preliminary data.</text>
</comment>
<feature type="compositionally biased region" description="Low complexity" evidence="10">
    <location>
        <begin position="375"/>
        <end position="385"/>
    </location>
</feature>
<dbReference type="OrthoDB" id="10258914at2759"/>
<accession>A0A0M0JG13</accession>
<keyword evidence="6" id="KW-0206">Cytoskeleton</keyword>
<feature type="region of interest" description="Disordered" evidence="10">
    <location>
        <begin position="68"/>
        <end position="205"/>
    </location>
</feature>
<dbReference type="EMBL" id="JWZX01002993">
    <property type="protein sequence ID" value="KOO25307.1"/>
    <property type="molecule type" value="Genomic_DNA"/>
</dbReference>
<evidence type="ECO:0000256" key="5">
    <source>
        <dbReference type="ARBA" id="ARBA00023054"/>
    </source>
</evidence>
<feature type="coiled-coil region" evidence="9">
    <location>
        <begin position="994"/>
        <end position="1060"/>
    </location>
</feature>
<feature type="compositionally biased region" description="Acidic residues" evidence="10">
    <location>
        <begin position="1"/>
        <end position="32"/>
    </location>
</feature>
<feature type="region of interest" description="Disordered" evidence="10">
    <location>
        <begin position="370"/>
        <end position="391"/>
    </location>
</feature>
<reference evidence="14" key="1">
    <citation type="journal article" date="2015" name="PLoS Genet.">
        <title>Genome Sequence and Transcriptome Analyses of Chrysochromulina tobin: Metabolic Tools for Enhanced Algal Fitness in the Prominent Order Prymnesiales (Haptophyceae).</title>
        <authorList>
            <person name="Hovde B.T."/>
            <person name="Deodato C.R."/>
            <person name="Hunsperger H.M."/>
            <person name="Ryken S.A."/>
            <person name="Yost W."/>
            <person name="Jha R.K."/>
            <person name="Patterson J."/>
            <person name="Monnat R.J. Jr."/>
            <person name="Barlow S.B."/>
            <person name="Starkenburg S.R."/>
            <person name="Cattolico R.A."/>
        </authorList>
    </citation>
    <scope>NUCLEOTIDE SEQUENCE</scope>
    <source>
        <strain evidence="14">CCMP291</strain>
    </source>
</reference>
<proteinExistence type="inferred from homology"/>
<keyword evidence="4" id="KW-0970">Cilium biogenesis/degradation</keyword>
<dbReference type="GO" id="GO:0060271">
    <property type="term" value="P:cilium assembly"/>
    <property type="evidence" value="ECO:0007669"/>
    <property type="project" value="TreeGrafter"/>
</dbReference>
<feature type="region of interest" description="Disordered" evidence="10">
    <location>
        <begin position="929"/>
        <end position="950"/>
    </location>
</feature>
<evidence type="ECO:0000256" key="9">
    <source>
        <dbReference type="SAM" id="Coils"/>
    </source>
</evidence>
<sequence>MADTEGTAEETDGTERTDEDTEGTEGCDDDEPAAAPAAPQRPALAIESLWISQPPVGVAAEVQLLAPAAPSASSEGTAGTDDEEPLAALAEAQQYIAAPQRPSAAFESQYVSQLPPPAGAAGVLPLAPAAPAASSEGTAGTDDEEPLAALAEAQQYTAATESQYESAPPPVAAAAEVQPRAPGPPASSGAPSEAGSSSCSSTLSSKAQGKLPMRYVSTVAARLSPAAVTTVTMSMPPLCTAPRGATLRSSTAAATEQGGASGRSLIRGPASTFAALSPQQRAAIDQAIFFGMDLRTACALCGKAPSGSSSSPSVRSSSSAQADFGQPELPSLLGAAMDRAGAVATSADPTAPAAPAAARAAVRLAACCEPPPPTTSQVTSPSTSSAHDSLPLPARLPQSSNAWPRSSGAARVLTAVRMLTAARVLLAWGKASSQPTAAFLIRVASRLWRFLERLAAAFEAVLCQVVTNLEGLMGRVASGMGRYLDRLSRAVAIALGLGLGSLSAWLARTLLPALRAAADACLSRVHLVRRYRYGRHLSNGTGALASLVASRAIVRGGPVVASMLASPLRLLYVVLGMDDMRMLFLMLLAMLGSVLRLARIMGEEADPEWVIQTQQTLGELIKRPKLTGALLQKPPFRFLHDIVSEVTKVTGFASGLYQEDELQSAKIKVCARVAPTLALRSRAQCCSVAPSSAPVRNIMTPSPNAQDKDAKTAYLGKIIKCVELSLGISMPLKVGKVVAGLEAENTNMFLQYLHQAATTVPDSSVAVSQVLAEMPSAMSAADAAPEARAPPPPPPASKPEPSSYTEPAQTEMAAPEQSLQQMSSGPVKPRDEPDLAAADDGASSKRVRPKSARRPPPKITSNEVKVDKRLGGAQEAAPSVASGIIEESTIEMVDNTGEAMDTSSMLKEAHGQQHGRLVKNLLDAKEEMEAKGDDKVGGGAIEEPDDKGGGIILGKKSKAGAAAGGKLPSKSEVNALRASIQTLCQSSNPLGRCLEYVQEDLEAMGKELESWRAQRHRRVGELADEEATTASALSGLKAELEAVEEKIREKQAQIRFTKGAILRNDAQVERLLSQVVRA</sequence>
<dbReference type="InterPro" id="IPR040468">
    <property type="entry name" value="TRAF3IP1_N"/>
</dbReference>
<dbReference type="InterPro" id="IPR041476">
    <property type="entry name" value="TRAF3IP1_C"/>
</dbReference>
<feature type="compositionally biased region" description="Low complexity" evidence="10">
    <location>
        <begin position="147"/>
        <end position="161"/>
    </location>
</feature>
<name>A0A0M0JG13_9EUKA</name>
<evidence type="ECO:0000259" key="11">
    <source>
        <dbReference type="Pfam" id="PF10243"/>
    </source>
</evidence>
<dbReference type="GO" id="GO:0005930">
    <property type="term" value="C:axoneme"/>
    <property type="evidence" value="ECO:0007669"/>
    <property type="project" value="UniProtKB-SubCell"/>
</dbReference>
<dbReference type="GO" id="GO:0030992">
    <property type="term" value="C:intraciliary transport particle B"/>
    <property type="evidence" value="ECO:0007669"/>
    <property type="project" value="TreeGrafter"/>
</dbReference>
<evidence type="ECO:0000313" key="13">
    <source>
        <dbReference type="EMBL" id="KOO25307.1"/>
    </source>
</evidence>
<feature type="compositionally biased region" description="Low complexity" evidence="10">
    <location>
        <begin position="306"/>
        <end position="319"/>
    </location>
</feature>
<evidence type="ECO:0000256" key="4">
    <source>
        <dbReference type="ARBA" id="ARBA00022794"/>
    </source>
</evidence>
<keyword evidence="7" id="KW-0966">Cell projection</keyword>
<feature type="compositionally biased region" description="Pro residues" evidence="10">
    <location>
        <begin position="788"/>
        <end position="798"/>
    </location>
</feature>
<feature type="compositionally biased region" description="Low complexity" evidence="10">
    <location>
        <begin position="172"/>
        <end position="205"/>
    </location>
</feature>
<organism evidence="13 14">
    <name type="scientific">Chrysochromulina tobinii</name>
    <dbReference type="NCBI Taxonomy" id="1460289"/>
    <lineage>
        <taxon>Eukaryota</taxon>
        <taxon>Haptista</taxon>
        <taxon>Haptophyta</taxon>
        <taxon>Prymnesiophyceae</taxon>
        <taxon>Prymnesiales</taxon>
        <taxon>Chrysochromulinaceae</taxon>
        <taxon>Chrysochromulina</taxon>
    </lineage>
</organism>
<feature type="domain" description="TRAF3-interacting protein 1 N-terminal" evidence="11">
    <location>
        <begin position="702"/>
        <end position="758"/>
    </location>
</feature>
<dbReference type="PANTHER" id="PTHR31363">
    <property type="entry name" value="TRAF3-INTERACTING PROTEIN 1"/>
    <property type="match status" value="1"/>
</dbReference>
<keyword evidence="3" id="KW-0963">Cytoplasm</keyword>
<evidence type="ECO:0000256" key="2">
    <source>
        <dbReference type="ARBA" id="ARBA00004430"/>
    </source>
</evidence>
<feature type="region of interest" description="Disordered" evidence="10">
    <location>
        <begin position="305"/>
        <end position="327"/>
    </location>
</feature>
<dbReference type="InterPro" id="IPR018799">
    <property type="entry name" value="TRAF3IP1"/>
</dbReference>
<feature type="domain" description="TRAF3-interacting protein 1 C-terminal" evidence="12">
    <location>
        <begin position="912"/>
        <end position="1075"/>
    </location>
</feature>
<feature type="region of interest" description="Disordered" evidence="10">
    <location>
        <begin position="778"/>
        <end position="879"/>
    </location>
</feature>
<evidence type="ECO:0000256" key="3">
    <source>
        <dbReference type="ARBA" id="ARBA00022490"/>
    </source>
</evidence>
<dbReference type="GO" id="GO:0008017">
    <property type="term" value="F:microtubule binding"/>
    <property type="evidence" value="ECO:0007669"/>
    <property type="project" value="InterPro"/>
</dbReference>
<dbReference type="GO" id="GO:0036064">
    <property type="term" value="C:ciliary basal body"/>
    <property type="evidence" value="ECO:0007669"/>
    <property type="project" value="TreeGrafter"/>
</dbReference>
<dbReference type="Pfam" id="PF10243">
    <property type="entry name" value="MIP-T3"/>
    <property type="match status" value="2"/>
</dbReference>
<feature type="compositionally biased region" description="Low complexity" evidence="10">
    <location>
        <begin position="778"/>
        <end position="787"/>
    </location>
</feature>
<evidence type="ECO:0000256" key="10">
    <source>
        <dbReference type="SAM" id="MobiDB-lite"/>
    </source>
</evidence>
<dbReference type="GO" id="GO:0042073">
    <property type="term" value="P:intraciliary transport"/>
    <property type="evidence" value="ECO:0007669"/>
    <property type="project" value="TreeGrafter"/>
</dbReference>
<dbReference type="Gene3D" id="1.10.418.50">
    <property type="entry name" value="Microtubule-binding protein MIP-T3"/>
    <property type="match status" value="2"/>
</dbReference>
<feature type="compositionally biased region" description="Basic residues" evidence="10">
    <location>
        <begin position="845"/>
        <end position="856"/>
    </location>
</feature>
<feature type="region of interest" description="Disordered" evidence="10">
    <location>
        <begin position="1"/>
        <end position="41"/>
    </location>
</feature>
<dbReference type="AlphaFoldDB" id="A0A0M0JG13"/>
<gene>
    <name evidence="13" type="ORF">Ctob_010522</name>
</gene>
<dbReference type="InterPro" id="IPR042576">
    <property type="entry name" value="TRAF3IP1_N_sf"/>
</dbReference>
<keyword evidence="5 9" id="KW-0175">Coiled coil</keyword>
<evidence type="ECO:0000259" key="12">
    <source>
        <dbReference type="Pfam" id="PF17749"/>
    </source>
</evidence>
<comment type="subcellular location">
    <subcellularLocation>
        <location evidence="2">Cytoplasm</location>
        <location evidence="2">Cytoskeleton</location>
        <location evidence="2">Cilium axoneme</location>
    </subcellularLocation>
    <subcellularLocation>
        <location evidence="1">Cytoplasm</location>
        <location evidence="1">Cytoskeleton</location>
        <location evidence="1">Cilium basal body</location>
    </subcellularLocation>
</comment>
<protein>
    <submittedName>
        <fullName evidence="13">Traf3-interacting protein 1</fullName>
    </submittedName>
</protein>
<dbReference type="PANTHER" id="PTHR31363:SF0">
    <property type="entry name" value="TRAF3-INTERACTING PROTEIN 1"/>
    <property type="match status" value="1"/>
</dbReference>
<evidence type="ECO:0000256" key="8">
    <source>
        <dbReference type="ARBA" id="ARBA00043971"/>
    </source>
</evidence>
<evidence type="ECO:0000256" key="6">
    <source>
        <dbReference type="ARBA" id="ARBA00023212"/>
    </source>
</evidence>
<evidence type="ECO:0000256" key="1">
    <source>
        <dbReference type="ARBA" id="ARBA00004120"/>
    </source>
</evidence>
<evidence type="ECO:0000256" key="7">
    <source>
        <dbReference type="ARBA" id="ARBA00023273"/>
    </source>
</evidence>